<evidence type="ECO:0000313" key="4">
    <source>
        <dbReference type="Proteomes" id="UP000320811"/>
    </source>
</evidence>
<keyword evidence="4" id="KW-1185">Reference proteome</keyword>
<dbReference type="Gene3D" id="3.40.50.2000">
    <property type="entry name" value="Glycogen Phosphorylase B"/>
    <property type="match status" value="2"/>
</dbReference>
<feature type="domain" description="Glycosyltransferase subfamily 4-like N-terminal" evidence="2">
    <location>
        <begin position="16"/>
        <end position="186"/>
    </location>
</feature>
<proteinExistence type="predicted"/>
<dbReference type="AlphaFoldDB" id="A0A561PNK9"/>
<dbReference type="PANTHER" id="PTHR45947">
    <property type="entry name" value="SULFOQUINOVOSYL TRANSFERASE SQD2"/>
    <property type="match status" value="1"/>
</dbReference>
<dbReference type="GO" id="GO:0016758">
    <property type="term" value="F:hexosyltransferase activity"/>
    <property type="evidence" value="ECO:0007669"/>
    <property type="project" value="TreeGrafter"/>
</dbReference>
<accession>A0A561PNK9</accession>
<dbReference type="InterPro" id="IPR050194">
    <property type="entry name" value="Glycosyltransferase_grp1"/>
</dbReference>
<dbReference type="InterPro" id="IPR001296">
    <property type="entry name" value="Glyco_trans_1"/>
</dbReference>
<evidence type="ECO:0000259" key="1">
    <source>
        <dbReference type="Pfam" id="PF00534"/>
    </source>
</evidence>
<dbReference type="PANTHER" id="PTHR45947:SF3">
    <property type="entry name" value="SULFOQUINOVOSYL TRANSFERASE SQD2"/>
    <property type="match status" value="1"/>
</dbReference>
<keyword evidence="3" id="KW-0808">Transferase</keyword>
<dbReference type="Pfam" id="PF13439">
    <property type="entry name" value="Glyco_transf_4"/>
    <property type="match status" value="1"/>
</dbReference>
<organism evidence="3 4">
    <name type="scientific">Chitinophaga polysaccharea</name>
    <dbReference type="NCBI Taxonomy" id="1293035"/>
    <lineage>
        <taxon>Bacteria</taxon>
        <taxon>Pseudomonadati</taxon>
        <taxon>Bacteroidota</taxon>
        <taxon>Chitinophagia</taxon>
        <taxon>Chitinophagales</taxon>
        <taxon>Chitinophagaceae</taxon>
        <taxon>Chitinophaga</taxon>
    </lineage>
</organism>
<comment type="caution">
    <text evidence="3">The sequence shown here is derived from an EMBL/GenBank/DDBJ whole genome shotgun (WGS) entry which is preliminary data.</text>
</comment>
<dbReference type="Pfam" id="PF00534">
    <property type="entry name" value="Glycos_transf_1"/>
    <property type="match status" value="1"/>
</dbReference>
<dbReference type="CDD" id="cd03801">
    <property type="entry name" value="GT4_PimA-like"/>
    <property type="match status" value="1"/>
</dbReference>
<dbReference type="Proteomes" id="UP000320811">
    <property type="component" value="Unassembled WGS sequence"/>
</dbReference>
<protein>
    <submittedName>
        <fullName evidence="3">Glycosyltransferase involved in cell wall biosynthesis</fullName>
    </submittedName>
</protein>
<gene>
    <name evidence="3" type="ORF">FHW36_105134</name>
</gene>
<feature type="domain" description="Glycosyl transferase family 1" evidence="1">
    <location>
        <begin position="199"/>
        <end position="365"/>
    </location>
</feature>
<dbReference type="EMBL" id="VIWO01000005">
    <property type="protein sequence ID" value="TWF39695.1"/>
    <property type="molecule type" value="Genomic_DNA"/>
</dbReference>
<sequence>MMKNVLIISYEFPPIIGGAGVYAHDLAIGLVKNGHKVSLLTYSTPNNRQFLADFGKKYQVACYTIPARKIIHFYLLYLKFKEILKQASFDTIIFSDGRSKKMGALFQSSLKGILGRSVSILHGNEKNSFFEKPSLALRLFGMQKRMLNFFLQQKKIIVVSEAELSIWQQTPLKNQLHLIRHGIDTDIFQPRTTAEVTVLKAQLGIDKERPVLLSASRIVKEKGQEVVLESLDKILQSVPDLLFVIVGNGDHLPQLEQMVAARGLQKHVVFAGGVSRDVLSTYLAVCDLFILPSQFYESFGLVYLEAAACGKAAIAGNRGGTNEAVVNDVTGYLVDPLSREAIADKVINVLQNKPLRERLQTNALKRATAEFSNMRMAERIINF</sequence>
<dbReference type="InterPro" id="IPR028098">
    <property type="entry name" value="Glyco_trans_4-like_N"/>
</dbReference>
<reference evidence="3 4" key="1">
    <citation type="submission" date="2019-06" db="EMBL/GenBank/DDBJ databases">
        <title>Sorghum-associated microbial communities from plants grown in Nebraska, USA.</title>
        <authorList>
            <person name="Schachtman D."/>
        </authorList>
    </citation>
    <scope>NUCLEOTIDE SEQUENCE [LARGE SCALE GENOMIC DNA]</scope>
    <source>
        <strain evidence="3 4">1209</strain>
    </source>
</reference>
<dbReference type="SUPFAM" id="SSF53756">
    <property type="entry name" value="UDP-Glycosyltransferase/glycogen phosphorylase"/>
    <property type="match status" value="1"/>
</dbReference>
<evidence type="ECO:0000313" key="3">
    <source>
        <dbReference type="EMBL" id="TWF39695.1"/>
    </source>
</evidence>
<evidence type="ECO:0000259" key="2">
    <source>
        <dbReference type="Pfam" id="PF13439"/>
    </source>
</evidence>
<name>A0A561PNK9_9BACT</name>